<name>A0A9W5TY21_9BACI</name>
<dbReference type="Proteomes" id="UP000621492">
    <property type="component" value="Unassembled WGS sequence"/>
</dbReference>
<organism evidence="1 2">
    <name type="scientific">Lentibacillus populi</name>
    <dbReference type="NCBI Taxonomy" id="1827502"/>
    <lineage>
        <taxon>Bacteria</taxon>
        <taxon>Bacillati</taxon>
        <taxon>Bacillota</taxon>
        <taxon>Bacilli</taxon>
        <taxon>Bacillales</taxon>
        <taxon>Bacillaceae</taxon>
        <taxon>Lentibacillus</taxon>
    </lineage>
</organism>
<proteinExistence type="predicted"/>
<protein>
    <submittedName>
        <fullName evidence="1">Uncharacterized protein</fullName>
    </submittedName>
</protein>
<dbReference type="AlphaFoldDB" id="A0A9W5TY21"/>
<reference evidence="1" key="1">
    <citation type="journal article" date="2014" name="Int. J. Syst. Evol. Microbiol.">
        <title>Complete genome sequence of Corynebacterium casei LMG S-19264T (=DSM 44701T), isolated from a smear-ripened cheese.</title>
        <authorList>
            <consortium name="US DOE Joint Genome Institute (JGI-PGF)"/>
            <person name="Walter F."/>
            <person name="Albersmeier A."/>
            <person name="Kalinowski J."/>
            <person name="Ruckert C."/>
        </authorList>
    </citation>
    <scope>NUCLEOTIDE SEQUENCE</scope>
    <source>
        <strain evidence="1">CGMCC 1.15454</strain>
    </source>
</reference>
<evidence type="ECO:0000313" key="1">
    <source>
        <dbReference type="EMBL" id="GGB43107.1"/>
    </source>
</evidence>
<accession>A0A9W5TY21</accession>
<gene>
    <name evidence="1" type="ORF">GCM10011409_20880</name>
</gene>
<evidence type="ECO:0000313" key="2">
    <source>
        <dbReference type="Proteomes" id="UP000621492"/>
    </source>
</evidence>
<reference evidence="1" key="2">
    <citation type="submission" date="2020-09" db="EMBL/GenBank/DDBJ databases">
        <authorList>
            <person name="Sun Q."/>
            <person name="Zhou Y."/>
        </authorList>
    </citation>
    <scope>NUCLEOTIDE SEQUENCE</scope>
    <source>
        <strain evidence="1">CGMCC 1.15454</strain>
    </source>
</reference>
<dbReference type="EMBL" id="BMJD01000014">
    <property type="protein sequence ID" value="GGB43107.1"/>
    <property type="molecule type" value="Genomic_DNA"/>
</dbReference>
<sequence>MPPGAAVLTEHSYVGDKGNMPLHRGRRELGAKPVLSRPSFLPEPMLTYRTEAVLSTTALALEPDAAYPDMSGIVPVSYTFLPINENFNG</sequence>
<comment type="caution">
    <text evidence="1">The sequence shown here is derived from an EMBL/GenBank/DDBJ whole genome shotgun (WGS) entry which is preliminary data.</text>
</comment>
<keyword evidence="2" id="KW-1185">Reference proteome</keyword>